<dbReference type="eggNOG" id="COG0715">
    <property type="taxonomic scope" value="Bacteria"/>
</dbReference>
<gene>
    <name evidence="9" type="ORF">SCNU_12137</name>
</gene>
<dbReference type="Pfam" id="PF09084">
    <property type="entry name" value="NMT1"/>
    <property type="match status" value="1"/>
</dbReference>
<evidence type="ECO:0000256" key="2">
    <source>
        <dbReference type="ARBA" id="ARBA00022448"/>
    </source>
</evidence>
<protein>
    <recommendedName>
        <fullName evidence="5">Putative aliphatic sulfonates-binding protein</fullName>
    </recommendedName>
</protein>
<proteinExistence type="inferred from homology"/>
<dbReference type="FunFam" id="3.40.190.10:FF:000050">
    <property type="entry name" value="Sulfonate ABC transporter substrate-binding protein"/>
    <property type="match status" value="1"/>
</dbReference>
<evidence type="ECO:0000313" key="10">
    <source>
        <dbReference type="Proteomes" id="UP000035065"/>
    </source>
</evidence>
<dbReference type="InterPro" id="IPR015168">
    <property type="entry name" value="SsuA/THI5"/>
</dbReference>
<keyword evidence="2" id="KW-0813">Transport</keyword>
<dbReference type="SUPFAM" id="SSF53850">
    <property type="entry name" value="Periplasmic binding protein-like II"/>
    <property type="match status" value="1"/>
</dbReference>
<dbReference type="OrthoDB" id="286202at2"/>
<dbReference type="AlphaFoldDB" id="F1YKJ4"/>
<sequence length="459" mass="48073">MPRVRHLLAPVIAAAVVVGASSCSLSSDAADGTTPIVVGYQSKTINTVTAGTLLRARGDFERRLAELGKANGKTYDVRWEDYDTGAPITTGMIAGKIDIGSMGDYPLLVNGSRANASDSTATSILSITGSSPTGSLNMIVTRPDSPIRSVSDLRGKRVSASVGSAGHGTAIAALDRAGIPAGDVDVTNQQPQIGATALESGKVDALAQFVAWPGLLVFQHKAKLVYDGAELGRPTLHGTIARNSFIKQQPEVVEAFLKAQLDATAALVHDPLKAAEQVAEHSGLPAEVVYLYNGPGGTDFNPAIKPSLTAALADDLPYLTSIGSFPNPVDLSSFVDDGPLRRAVAATGGDYRALVDRAGNESVAVGEVWYGGSRATKTSDDTGVLRLIRSARNNGTAVKAAYVTDPVLGTRWFADHAVWLREGDRFQAFTTSDSAEKYRSTHPDAAPVTYDEAVSQVTP</sequence>
<dbReference type="Proteomes" id="UP000035065">
    <property type="component" value="Unassembled WGS sequence"/>
</dbReference>
<accession>F1YKJ4</accession>
<evidence type="ECO:0000256" key="7">
    <source>
        <dbReference type="SAM" id="SignalP"/>
    </source>
</evidence>
<dbReference type="PROSITE" id="PS51257">
    <property type="entry name" value="PROKAR_LIPOPROTEIN"/>
    <property type="match status" value="1"/>
</dbReference>
<evidence type="ECO:0000256" key="6">
    <source>
        <dbReference type="SAM" id="MobiDB-lite"/>
    </source>
</evidence>
<feature type="domain" description="SsuA/THI5-like" evidence="8">
    <location>
        <begin position="135"/>
        <end position="274"/>
    </location>
</feature>
<comment type="similarity">
    <text evidence="1">Belongs to the bacterial solute-binding protein SsuA/TauA family.</text>
</comment>
<evidence type="ECO:0000256" key="1">
    <source>
        <dbReference type="ARBA" id="ARBA00010742"/>
    </source>
</evidence>
<feature type="region of interest" description="Disordered" evidence="6">
    <location>
        <begin position="433"/>
        <end position="459"/>
    </location>
</feature>
<keyword evidence="10" id="KW-1185">Reference proteome</keyword>
<comment type="function">
    <text evidence="4">Part of a binding-protein-dependent transport system for aliphatic sulfonates. Putative binding protein.</text>
</comment>
<dbReference type="STRING" id="644548.SCNU_12137"/>
<evidence type="ECO:0000256" key="5">
    <source>
        <dbReference type="ARBA" id="ARBA00070228"/>
    </source>
</evidence>
<comment type="caution">
    <text evidence="9">The sequence shown here is derived from an EMBL/GenBank/DDBJ whole genome shotgun (WGS) entry which is preliminary data.</text>
</comment>
<feature type="chain" id="PRO_5003273646" description="Putative aliphatic sulfonates-binding protein" evidence="7">
    <location>
        <begin position="30"/>
        <end position="459"/>
    </location>
</feature>
<name>F1YKJ4_9ACTN</name>
<keyword evidence="3 7" id="KW-0732">Signal</keyword>
<dbReference type="PANTHER" id="PTHR30024">
    <property type="entry name" value="ALIPHATIC SULFONATES-BINDING PROTEIN-RELATED"/>
    <property type="match status" value="1"/>
</dbReference>
<evidence type="ECO:0000256" key="3">
    <source>
        <dbReference type="ARBA" id="ARBA00022729"/>
    </source>
</evidence>
<organism evidence="9 10">
    <name type="scientific">Gordonia neofelifaecis NRRL B-59395</name>
    <dbReference type="NCBI Taxonomy" id="644548"/>
    <lineage>
        <taxon>Bacteria</taxon>
        <taxon>Bacillati</taxon>
        <taxon>Actinomycetota</taxon>
        <taxon>Actinomycetes</taxon>
        <taxon>Mycobacteriales</taxon>
        <taxon>Gordoniaceae</taxon>
        <taxon>Gordonia</taxon>
    </lineage>
</organism>
<evidence type="ECO:0000313" key="9">
    <source>
        <dbReference type="EMBL" id="EGD54638.1"/>
    </source>
</evidence>
<evidence type="ECO:0000259" key="8">
    <source>
        <dbReference type="Pfam" id="PF09084"/>
    </source>
</evidence>
<dbReference type="EMBL" id="AEUD01000010">
    <property type="protein sequence ID" value="EGD54638.1"/>
    <property type="molecule type" value="Genomic_DNA"/>
</dbReference>
<evidence type="ECO:0000256" key="4">
    <source>
        <dbReference type="ARBA" id="ARBA00055538"/>
    </source>
</evidence>
<dbReference type="RefSeq" id="WP_009679644.1">
    <property type="nucleotide sequence ID" value="NZ_AEUD01000010.1"/>
</dbReference>
<dbReference type="Gene3D" id="3.40.190.10">
    <property type="entry name" value="Periplasmic binding protein-like II"/>
    <property type="match status" value="2"/>
</dbReference>
<dbReference type="PANTHER" id="PTHR30024:SF45">
    <property type="entry name" value="ABC TRANSPORTER SUBSTRATE-BINDING PROTEIN"/>
    <property type="match status" value="1"/>
</dbReference>
<feature type="signal peptide" evidence="7">
    <location>
        <begin position="1"/>
        <end position="29"/>
    </location>
</feature>
<reference evidence="9 10" key="1">
    <citation type="journal article" date="2011" name="J. Bacteriol.">
        <title>Draft Genome Sequence of Gordonia neofelifaecis NRRL B-59395, a Cholesterol-Degrading Actinomycete.</title>
        <authorList>
            <person name="Ge F."/>
            <person name="Li W."/>
            <person name="Chen G."/>
            <person name="Liu Y."/>
            <person name="Zhang G."/>
            <person name="Yong B."/>
            <person name="Wang Q."/>
            <person name="Wang N."/>
            <person name="Huang Z."/>
            <person name="Li W."/>
            <person name="Wang J."/>
            <person name="Wu C."/>
            <person name="Xie Q."/>
            <person name="Liu G."/>
        </authorList>
    </citation>
    <scope>NUCLEOTIDE SEQUENCE [LARGE SCALE GENOMIC DNA]</scope>
    <source>
        <strain evidence="9 10">NRRL B-59395</strain>
    </source>
</reference>